<evidence type="ECO:0000313" key="2">
    <source>
        <dbReference type="EMBL" id="CUO42225.1"/>
    </source>
</evidence>
<feature type="transmembrane region" description="Helical" evidence="1">
    <location>
        <begin position="120"/>
        <end position="153"/>
    </location>
</feature>
<organism evidence="2 3">
    <name type="scientific">Clostridium disporicum</name>
    <dbReference type="NCBI Taxonomy" id="84024"/>
    <lineage>
        <taxon>Bacteria</taxon>
        <taxon>Bacillati</taxon>
        <taxon>Bacillota</taxon>
        <taxon>Clostridia</taxon>
        <taxon>Eubacteriales</taxon>
        <taxon>Clostridiaceae</taxon>
        <taxon>Clostridium</taxon>
    </lineage>
</organism>
<keyword evidence="1" id="KW-0472">Membrane</keyword>
<feature type="transmembrane region" description="Helical" evidence="1">
    <location>
        <begin position="378"/>
        <end position="396"/>
    </location>
</feature>
<evidence type="ECO:0000313" key="3">
    <source>
        <dbReference type="Proteomes" id="UP000095594"/>
    </source>
</evidence>
<sequence length="401" mass="46965">MTYICIFIIILLLIVNYTIYKMNYIHKNLFITINILIILYSIISVSIYYNNIYLNYDNGILFGNVLNNHFCDEYRYYKDSEILMNHLKSGNFYDWITGILPDYEYIDPQGHPGFGNYNIFVIIISLLRILGFNSVLELILIKLFILLITIIFIYKLSNIFLTEKISLVVTIIYSLLPGYILTNTLLMRDNIIILLCIICIYYILKKDYNLFILIPTLIALFLLRAYLPPILLISYIFCYKNTTKLISFKDIIYLAIIFLSVIFFSSVNFNYTIMRIMQENFQVLFGSGLIAPIKVFINTFIHIAIDPQLLNFLLSGQLYLILYSLGNICSNILSILLIIKLIMLLFSNLNNKTLYLLKFTFYFSFITGILVLSKDGYIINRIALMWIPLFLIILFIPRKIK</sequence>
<dbReference type="AlphaFoldDB" id="A0A174F209"/>
<proteinExistence type="predicted"/>
<feature type="transmembrane region" description="Helical" evidence="1">
    <location>
        <begin position="283"/>
        <end position="305"/>
    </location>
</feature>
<feature type="transmembrane region" description="Helical" evidence="1">
    <location>
        <begin position="187"/>
        <end position="204"/>
    </location>
</feature>
<name>A0A174F209_9CLOT</name>
<feature type="transmembrane region" description="Helical" evidence="1">
    <location>
        <begin position="165"/>
        <end position="181"/>
    </location>
</feature>
<reference evidence="2 3" key="1">
    <citation type="submission" date="2015-09" db="EMBL/GenBank/DDBJ databases">
        <authorList>
            <consortium name="Pathogen Informatics"/>
        </authorList>
    </citation>
    <scope>NUCLEOTIDE SEQUENCE [LARGE SCALE GENOMIC DNA]</scope>
    <source>
        <strain evidence="2 3">2789STDY5834856</strain>
    </source>
</reference>
<gene>
    <name evidence="2" type="ORF">ERS852471_01532</name>
</gene>
<keyword evidence="1" id="KW-1133">Transmembrane helix</keyword>
<dbReference type="Proteomes" id="UP000095594">
    <property type="component" value="Unassembled WGS sequence"/>
</dbReference>
<feature type="transmembrane region" description="Helical" evidence="1">
    <location>
        <begin position="317"/>
        <end position="342"/>
    </location>
</feature>
<feature type="transmembrane region" description="Helical" evidence="1">
    <location>
        <begin position="251"/>
        <end position="271"/>
    </location>
</feature>
<evidence type="ECO:0008006" key="4">
    <source>
        <dbReference type="Google" id="ProtNLM"/>
    </source>
</evidence>
<protein>
    <recommendedName>
        <fullName evidence="4">Glycosyltransferase RgtA/B/C/D-like domain-containing protein</fullName>
    </recommendedName>
</protein>
<feature type="transmembrane region" description="Helical" evidence="1">
    <location>
        <begin position="354"/>
        <end position="372"/>
    </location>
</feature>
<accession>A0A174F209</accession>
<dbReference type="EMBL" id="CYZX01000009">
    <property type="protein sequence ID" value="CUO42225.1"/>
    <property type="molecule type" value="Genomic_DNA"/>
</dbReference>
<feature type="transmembrane region" description="Helical" evidence="1">
    <location>
        <begin position="6"/>
        <end position="22"/>
    </location>
</feature>
<evidence type="ECO:0000256" key="1">
    <source>
        <dbReference type="SAM" id="Phobius"/>
    </source>
</evidence>
<feature type="transmembrane region" description="Helical" evidence="1">
    <location>
        <begin position="211"/>
        <end position="231"/>
    </location>
</feature>
<feature type="transmembrane region" description="Helical" evidence="1">
    <location>
        <begin position="29"/>
        <end position="49"/>
    </location>
</feature>
<keyword evidence="1" id="KW-0812">Transmembrane</keyword>